<dbReference type="PANTHER" id="PTHR12345:SF3">
    <property type="entry name" value="PDZ DOMAIN-CONTAINING PROTEIN"/>
    <property type="match status" value="1"/>
</dbReference>
<dbReference type="InterPro" id="IPR001478">
    <property type="entry name" value="PDZ"/>
</dbReference>
<feature type="domain" description="PDZ" evidence="10">
    <location>
        <begin position="120"/>
        <end position="199"/>
    </location>
</feature>
<evidence type="ECO:0000256" key="2">
    <source>
        <dbReference type="ARBA" id="ARBA00004236"/>
    </source>
</evidence>
<evidence type="ECO:0000256" key="6">
    <source>
        <dbReference type="ARBA" id="ARBA00022737"/>
    </source>
</evidence>
<evidence type="ECO:0000256" key="5">
    <source>
        <dbReference type="ARBA" id="ARBA00022490"/>
    </source>
</evidence>
<dbReference type="SUPFAM" id="SSF50156">
    <property type="entry name" value="PDZ domain-like"/>
    <property type="match status" value="2"/>
</dbReference>
<evidence type="ECO:0000256" key="4">
    <source>
        <dbReference type="ARBA" id="ARBA00022475"/>
    </source>
</evidence>
<accession>A0A913WY99</accession>
<keyword evidence="4" id="KW-1003">Cell membrane</keyword>
<dbReference type="KEGG" id="epa:110234920"/>
<dbReference type="InterPro" id="IPR051230">
    <property type="entry name" value="APP-Binding"/>
</dbReference>
<dbReference type="GeneID" id="110234920"/>
<dbReference type="GO" id="GO:0005886">
    <property type="term" value="C:plasma membrane"/>
    <property type="evidence" value="ECO:0007669"/>
    <property type="project" value="UniProtKB-SubCell"/>
</dbReference>
<reference evidence="11" key="1">
    <citation type="submission" date="2022-11" db="UniProtKB">
        <authorList>
            <consortium name="EnsemblMetazoa"/>
        </authorList>
    </citation>
    <scope>IDENTIFICATION</scope>
</reference>
<dbReference type="FunFam" id="2.30.42.10:FF:000043">
    <property type="entry name" value="Syntenin-1 isoform X1"/>
    <property type="match status" value="1"/>
</dbReference>
<dbReference type="Pfam" id="PF00595">
    <property type="entry name" value="PDZ"/>
    <property type="match status" value="2"/>
</dbReference>
<evidence type="ECO:0000256" key="8">
    <source>
        <dbReference type="ARBA" id="ARBA00023136"/>
    </source>
</evidence>
<keyword evidence="9" id="KW-0539">Nucleus</keyword>
<evidence type="ECO:0000313" key="11">
    <source>
        <dbReference type="EnsemblMetazoa" id="XP_020895993.1"/>
    </source>
</evidence>
<dbReference type="GO" id="GO:0005634">
    <property type="term" value="C:nucleus"/>
    <property type="evidence" value="ECO:0007669"/>
    <property type="project" value="UniProtKB-SubCell"/>
</dbReference>
<dbReference type="OMA" id="GIHEYQD"/>
<keyword evidence="5" id="KW-0963">Cytoplasm</keyword>
<dbReference type="EnsemblMetazoa" id="XM_021040334.2">
    <property type="protein sequence ID" value="XP_020895993.1"/>
    <property type="gene ID" value="LOC110234920"/>
</dbReference>
<evidence type="ECO:0000259" key="10">
    <source>
        <dbReference type="PROSITE" id="PS50106"/>
    </source>
</evidence>
<dbReference type="GO" id="GO:0005737">
    <property type="term" value="C:cytoplasm"/>
    <property type="evidence" value="ECO:0007669"/>
    <property type="project" value="UniProtKB-SubCell"/>
</dbReference>
<comment type="subcellular location">
    <subcellularLocation>
        <location evidence="2">Cell membrane</location>
    </subcellularLocation>
    <subcellularLocation>
        <location evidence="3">Cytoplasm</location>
    </subcellularLocation>
    <subcellularLocation>
        <location evidence="1">Nucleus</location>
    </subcellularLocation>
</comment>
<organism evidence="11 12">
    <name type="scientific">Exaiptasia diaphana</name>
    <name type="common">Tropical sea anemone</name>
    <name type="synonym">Aiptasia pulchella</name>
    <dbReference type="NCBI Taxonomy" id="2652724"/>
    <lineage>
        <taxon>Eukaryota</taxon>
        <taxon>Metazoa</taxon>
        <taxon>Cnidaria</taxon>
        <taxon>Anthozoa</taxon>
        <taxon>Hexacorallia</taxon>
        <taxon>Actiniaria</taxon>
        <taxon>Aiptasiidae</taxon>
        <taxon>Exaiptasia</taxon>
    </lineage>
</organism>
<evidence type="ECO:0000256" key="7">
    <source>
        <dbReference type="ARBA" id="ARBA00023121"/>
    </source>
</evidence>
<keyword evidence="8" id="KW-0472">Membrane</keyword>
<dbReference type="PROSITE" id="PS50106">
    <property type="entry name" value="PDZ"/>
    <property type="match status" value="2"/>
</dbReference>
<feature type="domain" description="PDZ" evidence="10">
    <location>
        <begin position="204"/>
        <end position="279"/>
    </location>
</feature>
<keyword evidence="7" id="KW-0446">Lipid-binding</keyword>
<dbReference type="SMART" id="SM00228">
    <property type="entry name" value="PDZ"/>
    <property type="match status" value="2"/>
</dbReference>
<sequence>MSLYPSLEDMKVDQMAQAQAHQMRAQHQAVGYAPQPAMPGQPAMPAPGPSSSLYPSLSDYMGLDVSEEALRQHVPDYTGAVVPSGGNAVVPQTGSGAIAPVSGSNNLGIRRAEIKGGVREVIICKDNDGKLGLRVRAVNKGVFVAFVHNNSPASLGGLRFGDQILQIDGVNMAGYDTDKAMKVLKNASPQKVVFAIRDRPFERTIVLQKDSTGHVGFVFKDGKITKIAKDTSAARNGLLTEHHLVEVNGQNVVGLKDSEIKKILEGHDRTITLTIIPSFICEHIMKCMSTSLVKKSMDHSIPEV</sequence>
<keyword evidence="12" id="KW-1185">Reference proteome</keyword>
<dbReference type="PANTHER" id="PTHR12345">
    <property type="entry name" value="SYNTENIN RELATED"/>
    <property type="match status" value="1"/>
</dbReference>
<dbReference type="GO" id="GO:0008289">
    <property type="term" value="F:lipid binding"/>
    <property type="evidence" value="ECO:0007669"/>
    <property type="project" value="UniProtKB-KW"/>
</dbReference>
<dbReference type="OrthoDB" id="10059177at2759"/>
<dbReference type="FunFam" id="2.30.42.10:FF:000065">
    <property type="entry name" value="syntenin-1 isoform X1"/>
    <property type="match status" value="1"/>
</dbReference>
<dbReference type="Gene3D" id="2.30.42.10">
    <property type="match status" value="2"/>
</dbReference>
<keyword evidence="6" id="KW-0677">Repeat</keyword>
<evidence type="ECO:0000256" key="3">
    <source>
        <dbReference type="ARBA" id="ARBA00004496"/>
    </source>
</evidence>
<evidence type="ECO:0000256" key="1">
    <source>
        <dbReference type="ARBA" id="ARBA00004123"/>
    </source>
</evidence>
<dbReference type="CDD" id="cd06794">
    <property type="entry name" value="PDZ2_syntenin-like"/>
    <property type="match status" value="1"/>
</dbReference>
<dbReference type="InterPro" id="IPR036034">
    <property type="entry name" value="PDZ_sf"/>
</dbReference>
<proteinExistence type="predicted"/>
<name>A0A913WY99_EXADI</name>
<dbReference type="RefSeq" id="XP_020895993.1">
    <property type="nucleotide sequence ID" value="XM_021040334.2"/>
</dbReference>
<dbReference type="AlphaFoldDB" id="A0A913WY99"/>
<evidence type="ECO:0000256" key="9">
    <source>
        <dbReference type="ARBA" id="ARBA00023242"/>
    </source>
</evidence>
<evidence type="ECO:0000313" key="12">
    <source>
        <dbReference type="Proteomes" id="UP000887567"/>
    </source>
</evidence>
<dbReference type="Proteomes" id="UP000887567">
    <property type="component" value="Unplaced"/>
</dbReference>
<protein>
    <recommendedName>
        <fullName evidence="10">PDZ domain-containing protein</fullName>
    </recommendedName>
</protein>
<dbReference type="CDD" id="cd06721">
    <property type="entry name" value="PDZ1_syntenin-like"/>
    <property type="match status" value="1"/>
</dbReference>